<sequence>MSVNGTNRSQVGHEDDIGNLNDVQKPNINDPHLMGGVGSIRLPPAEGNTVFHITSTMLQLLQLKGLFSGLAHEEPHEHLQNFVDVCGPFSLKRTKKLKLAHRQARLRIAKHAWRIAKGTHSAHCSSTRSLEGAGSK</sequence>
<dbReference type="AlphaFoldDB" id="A0AAF0TGK4"/>
<organism evidence="1 2">
    <name type="scientific">Solanum verrucosum</name>
    <dbReference type="NCBI Taxonomy" id="315347"/>
    <lineage>
        <taxon>Eukaryota</taxon>
        <taxon>Viridiplantae</taxon>
        <taxon>Streptophyta</taxon>
        <taxon>Embryophyta</taxon>
        <taxon>Tracheophyta</taxon>
        <taxon>Spermatophyta</taxon>
        <taxon>Magnoliopsida</taxon>
        <taxon>eudicotyledons</taxon>
        <taxon>Gunneridae</taxon>
        <taxon>Pentapetalae</taxon>
        <taxon>asterids</taxon>
        <taxon>lamiids</taxon>
        <taxon>Solanales</taxon>
        <taxon>Solanaceae</taxon>
        <taxon>Solanoideae</taxon>
        <taxon>Solaneae</taxon>
        <taxon>Solanum</taxon>
    </lineage>
</organism>
<reference evidence="1" key="1">
    <citation type="submission" date="2023-08" db="EMBL/GenBank/DDBJ databases">
        <title>A de novo genome assembly of Solanum verrucosum Schlechtendal, a Mexican diploid species geographically isolated from the other diploid A-genome species in potato relatives.</title>
        <authorList>
            <person name="Hosaka K."/>
        </authorList>
    </citation>
    <scope>NUCLEOTIDE SEQUENCE</scope>
    <source>
        <tissue evidence="1">Young leaves</tissue>
    </source>
</reference>
<name>A0AAF0TGK4_SOLVR</name>
<evidence type="ECO:0000313" key="2">
    <source>
        <dbReference type="Proteomes" id="UP001234989"/>
    </source>
</evidence>
<evidence type="ECO:0000313" key="1">
    <source>
        <dbReference type="EMBL" id="WMV18576.1"/>
    </source>
</evidence>
<proteinExistence type="predicted"/>
<gene>
    <name evidence="1" type="ORF">MTR67_011961</name>
</gene>
<accession>A0AAF0TGK4</accession>
<protein>
    <submittedName>
        <fullName evidence="1">Uncharacterized protein</fullName>
    </submittedName>
</protein>
<dbReference type="Proteomes" id="UP001234989">
    <property type="component" value="Chromosome 3"/>
</dbReference>
<dbReference type="EMBL" id="CP133614">
    <property type="protein sequence ID" value="WMV18576.1"/>
    <property type="molecule type" value="Genomic_DNA"/>
</dbReference>
<feature type="non-terminal residue" evidence="1">
    <location>
        <position position="136"/>
    </location>
</feature>
<keyword evidence="2" id="KW-1185">Reference proteome</keyword>